<dbReference type="EMBL" id="KI397507">
    <property type="protein sequence ID" value="ERM94659.1"/>
    <property type="molecule type" value="Genomic_DNA"/>
</dbReference>
<protein>
    <submittedName>
        <fullName evidence="1">Uncharacterized protein</fullName>
    </submittedName>
</protein>
<gene>
    <name evidence="1" type="ORF">AMTR_s00011p00211710</name>
</gene>
<sequence length="103" mass="11726">MGYQRLGREHAEERTKAKTVGFQVRVKRTKAVTVNISRGMQGNKSKLSTIDGKGGANHPVLSNFVGKGRRKVTSRPEIFRYLEYMKESGRWEPGSERPVIYFP</sequence>
<organism evidence="1 2">
    <name type="scientific">Amborella trichopoda</name>
    <dbReference type="NCBI Taxonomy" id="13333"/>
    <lineage>
        <taxon>Eukaryota</taxon>
        <taxon>Viridiplantae</taxon>
        <taxon>Streptophyta</taxon>
        <taxon>Embryophyta</taxon>
        <taxon>Tracheophyta</taxon>
        <taxon>Spermatophyta</taxon>
        <taxon>Magnoliopsida</taxon>
        <taxon>Amborellales</taxon>
        <taxon>Amborellaceae</taxon>
        <taxon>Amborella</taxon>
    </lineage>
</organism>
<dbReference type="KEGG" id="atr:18422527"/>
<evidence type="ECO:0000313" key="1">
    <source>
        <dbReference type="EMBL" id="ERM94659.1"/>
    </source>
</evidence>
<dbReference type="eggNOG" id="ENOG502SE1E">
    <property type="taxonomic scope" value="Eukaryota"/>
</dbReference>
<dbReference type="AlphaFoldDB" id="W1NHK8"/>
<dbReference type="PANTHER" id="PTHR35291:SF3">
    <property type="entry name" value="PROTEIN SHROOM-LIKE"/>
    <property type="match status" value="1"/>
</dbReference>
<name>W1NHK8_AMBTC</name>
<keyword evidence="2" id="KW-1185">Reference proteome</keyword>
<dbReference type="Gramene" id="ERM94659">
    <property type="protein sequence ID" value="ERM94659"/>
    <property type="gene ID" value="AMTR_s00011p00211710"/>
</dbReference>
<accession>W1NHK8</accession>
<dbReference type="OrthoDB" id="1097853at2759"/>
<reference evidence="2" key="1">
    <citation type="journal article" date="2013" name="Science">
        <title>The Amborella genome and the evolution of flowering plants.</title>
        <authorList>
            <consortium name="Amborella Genome Project"/>
        </authorList>
    </citation>
    <scope>NUCLEOTIDE SEQUENCE [LARGE SCALE GENOMIC DNA]</scope>
</reference>
<proteinExistence type="predicted"/>
<dbReference type="PANTHER" id="PTHR35291">
    <property type="entry name" value="PROTEIN SHROOM-LIKE"/>
    <property type="match status" value="1"/>
</dbReference>
<dbReference type="Proteomes" id="UP000017836">
    <property type="component" value="Unassembled WGS sequence"/>
</dbReference>
<evidence type="ECO:0000313" key="2">
    <source>
        <dbReference type="Proteomes" id="UP000017836"/>
    </source>
</evidence>
<dbReference type="HOGENOM" id="CLU_139439_0_0_1"/>